<evidence type="ECO:0000259" key="4">
    <source>
        <dbReference type="PROSITE" id="PS51379"/>
    </source>
</evidence>
<dbReference type="Gene3D" id="3.50.50.60">
    <property type="entry name" value="FAD/NAD(P)-binding domain"/>
    <property type="match status" value="2"/>
</dbReference>
<keyword evidence="1" id="KW-0479">Metal-binding</keyword>
<dbReference type="InterPro" id="IPR009051">
    <property type="entry name" value="Helical_ferredxn"/>
</dbReference>
<gene>
    <name evidence="5" type="ordered locus">Dalk_2523</name>
</gene>
<dbReference type="Pfam" id="PF12838">
    <property type="entry name" value="Fer4_7"/>
    <property type="match status" value="1"/>
</dbReference>
<keyword evidence="3" id="KW-0411">Iron-sulfur</keyword>
<dbReference type="Pfam" id="PF07992">
    <property type="entry name" value="Pyr_redox_2"/>
    <property type="match status" value="1"/>
</dbReference>
<dbReference type="Pfam" id="PF14691">
    <property type="entry name" value="Fer4_20"/>
    <property type="match status" value="1"/>
</dbReference>
<dbReference type="InterPro" id="IPR023753">
    <property type="entry name" value="FAD/NAD-binding_dom"/>
</dbReference>
<name>B8FFF6_DESAL</name>
<dbReference type="Gene3D" id="3.30.70.20">
    <property type="match status" value="1"/>
</dbReference>
<dbReference type="PRINTS" id="PR00419">
    <property type="entry name" value="ADXRDTASE"/>
</dbReference>
<dbReference type="Proteomes" id="UP000000739">
    <property type="component" value="Chromosome"/>
</dbReference>
<dbReference type="SUPFAM" id="SSF51971">
    <property type="entry name" value="Nucleotide-binding domain"/>
    <property type="match status" value="1"/>
</dbReference>
<dbReference type="eggNOG" id="COG3383">
    <property type="taxonomic scope" value="Bacteria"/>
</dbReference>
<dbReference type="GO" id="GO:0051536">
    <property type="term" value="F:iron-sulfur cluster binding"/>
    <property type="evidence" value="ECO:0007669"/>
    <property type="project" value="UniProtKB-KW"/>
</dbReference>
<evidence type="ECO:0000313" key="5">
    <source>
        <dbReference type="EMBL" id="ACL04216.1"/>
    </source>
</evidence>
<dbReference type="Gene3D" id="1.10.1060.10">
    <property type="entry name" value="Alpha-helical ferredoxin"/>
    <property type="match status" value="1"/>
</dbReference>
<keyword evidence="2" id="KW-0408">Iron</keyword>
<sequence>MNSGSCPVSEALIELRERLDKGVLSHPRCRTIAEQALGLIRDIAWARAGQDHLEALEGLAEQLAAWEGDPSCSETGQHLKSALLEHHEAFASHIKTKNCPTGQCVRLAPAPCQMACPAGIDVPTYVTLIGMGRYDEAISVIRKDNPFPWVCGLVCTRPCEFMCVRGRMDEPVAIKPLKAFAAERAFSTLTYNNPPKAPDKGRKVAVIGAGPGGMSCAYYLAVMGYQVTVFEDLPVAGGMIMVGIPRYRLPREVIDREVAMIEELGVEIKYNTRFGRDVTFASLQEEGYEAFFVAVGAHEAYSLSIPGEKDFAGVRDAIAFLKDVALGERHAPGKHVVVVGGGNVAIDAARTSLRLGARSVTIAYRRDKDAMPADHEEVEQAEQEGIHFAYLTIPVEVKGENGHATGLKCLKAELVAKPGSDRMAPLPIEGSEFVMEADAIIAAIGQKVDDSCLADLTAVDWTHRNTLCVNSVSMETTMPGVFAAGDAVTGPATVIEAIGGGKRAAQGIDRYLSDLPQPKTPPVPVRRSMLPHLQTSAETKMTLERPEMPLLFLDRRRTTFQQVELGFDEAAAKEEARRCLRCDVCLRCGKCVEVCRDRMKVNALELGYFDFDHPVKTDFRKIQEKCILCGACATNCPTGAMQIRDEDGWRVLSLCGTRLNRAPLVQCSMCKEPLGTERYLEFVKNRASQGGVPASSMYLCVNCARKTGAHSVSENLPHNHGETP</sequence>
<keyword evidence="6" id="KW-1185">Reference proteome</keyword>
<evidence type="ECO:0000256" key="2">
    <source>
        <dbReference type="ARBA" id="ARBA00023004"/>
    </source>
</evidence>
<dbReference type="PROSITE" id="PS00198">
    <property type="entry name" value="4FE4S_FER_1"/>
    <property type="match status" value="1"/>
</dbReference>
<evidence type="ECO:0000256" key="1">
    <source>
        <dbReference type="ARBA" id="ARBA00022723"/>
    </source>
</evidence>
<dbReference type="InterPro" id="IPR028261">
    <property type="entry name" value="DPD_II"/>
</dbReference>
<feature type="domain" description="4Fe-4S ferredoxin-type" evidence="4">
    <location>
        <begin position="617"/>
        <end position="646"/>
    </location>
</feature>
<dbReference type="PROSITE" id="PS51379">
    <property type="entry name" value="4FE4S_FER_2"/>
    <property type="match status" value="1"/>
</dbReference>
<organism evidence="5 6">
    <name type="scientific">Desulfatibacillum aliphaticivorans</name>
    <dbReference type="NCBI Taxonomy" id="218208"/>
    <lineage>
        <taxon>Bacteria</taxon>
        <taxon>Pseudomonadati</taxon>
        <taxon>Thermodesulfobacteriota</taxon>
        <taxon>Desulfobacteria</taxon>
        <taxon>Desulfobacterales</taxon>
        <taxon>Desulfatibacillaceae</taxon>
        <taxon>Desulfatibacillum</taxon>
    </lineage>
</organism>
<dbReference type="InterPro" id="IPR036188">
    <property type="entry name" value="FAD/NAD-bd_sf"/>
</dbReference>
<protein>
    <submittedName>
        <fullName evidence="5">4Fe-4S ferredoxin iron-sulfur binding domain protein</fullName>
    </submittedName>
</protein>
<dbReference type="InterPro" id="IPR017900">
    <property type="entry name" value="4Fe4S_Fe_S_CS"/>
</dbReference>
<dbReference type="RefSeq" id="WP_015947289.1">
    <property type="nucleotide sequence ID" value="NC_011768.1"/>
</dbReference>
<dbReference type="eggNOG" id="COG0493">
    <property type="taxonomic scope" value="Bacteria"/>
</dbReference>
<proteinExistence type="predicted"/>
<dbReference type="EMBL" id="CP001322">
    <property type="protein sequence ID" value="ACL04216.1"/>
    <property type="molecule type" value="Genomic_DNA"/>
</dbReference>
<dbReference type="AlphaFoldDB" id="B8FFF6"/>
<dbReference type="KEGG" id="dal:Dalk_2523"/>
<evidence type="ECO:0000256" key="3">
    <source>
        <dbReference type="ARBA" id="ARBA00023014"/>
    </source>
</evidence>
<dbReference type="PANTHER" id="PTHR42783">
    <property type="entry name" value="GLUTAMATE SYNTHASE [NADPH] SMALL CHAIN"/>
    <property type="match status" value="1"/>
</dbReference>
<dbReference type="HOGENOM" id="CLU_000422_3_4_7"/>
<dbReference type="PANTHER" id="PTHR42783:SF3">
    <property type="entry name" value="GLUTAMATE SYNTHASE [NADPH] SMALL CHAIN-RELATED"/>
    <property type="match status" value="1"/>
</dbReference>
<reference evidence="5 6" key="1">
    <citation type="journal article" date="2012" name="Environ. Microbiol.">
        <title>The genome sequence of Desulfatibacillum alkenivorans AK-01: a blueprint for anaerobic alkane oxidation.</title>
        <authorList>
            <person name="Callaghan A.V."/>
            <person name="Morris B.E."/>
            <person name="Pereira I.A."/>
            <person name="McInerney M.J."/>
            <person name="Austin R.N."/>
            <person name="Groves J.T."/>
            <person name="Kukor J.J."/>
            <person name="Suflita J.M."/>
            <person name="Young L.Y."/>
            <person name="Zylstra G.J."/>
            <person name="Wawrik B."/>
        </authorList>
    </citation>
    <scope>NUCLEOTIDE SEQUENCE [LARGE SCALE GENOMIC DNA]</scope>
    <source>
        <strain evidence="5 6">AK-01</strain>
    </source>
</reference>
<evidence type="ECO:0000313" key="6">
    <source>
        <dbReference type="Proteomes" id="UP000000739"/>
    </source>
</evidence>
<dbReference type="InterPro" id="IPR017896">
    <property type="entry name" value="4Fe4S_Fe-S-bd"/>
</dbReference>
<accession>B8FFF6</accession>
<dbReference type="SUPFAM" id="SSF46548">
    <property type="entry name" value="alpha-helical ferredoxin"/>
    <property type="match status" value="2"/>
</dbReference>
<dbReference type="NCBIfam" id="NF009410">
    <property type="entry name" value="PRK12771.1"/>
    <property type="match status" value="1"/>
</dbReference>
<dbReference type="GO" id="GO:0046872">
    <property type="term" value="F:metal ion binding"/>
    <property type="evidence" value="ECO:0007669"/>
    <property type="project" value="UniProtKB-KW"/>
</dbReference>
<dbReference type="GO" id="GO:0016491">
    <property type="term" value="F:oxidoreductase activity"/>
    <property type="evidence" value="ECO:0007669"/>
    <property type="project" value="InterPro"/>
</dbReference>